<proteinExistence type="predicted"/>
<feature type="transmembrane region" description="Helical" evidence="2">
    <location>
        <begin position="222"/>
        <end position="243"/>
    </location>
</feature>
<feature type="region of interest" description="Disordered" evidence="1">
    <location>
        <begin position="103"/>
        <end position="129"/>
    </location>
</feature>
<feature type="region of interest" description="Disordered" evidence="1">
    <location>
        <begin position="34"/>
        <end position="77"/>
    </location>
</feature>
<sequence length="262" mass="28343">WDGSGGVADQYFPLPQFNALDTLRTVLIMSPYSTPSLSSATSSETAVAESQAQLLERSSSALKAPKSSKKDKIPQEWSPEVRQAVVRDIDDFFGGFGGQEPVKVKKPKPAVPKAPRADRGHSASNSLGIASPPPYELPPHLAPTPKPQTVARTFFLYGFIFPPFWVIGACILGSKLRPDAQPPIEALPKEIEAGYAGTPSEAYKRAEYKLLRHTELVWARRCLIAAIIFVLAIVVIVIATRVAHVGAFADSGSRAMPPYLHG</sequence>
<feature type="transmembrane region" description="Helical" evidence="2">
    <location>
        <begin position="154"/>
        <end position="173"/>
    </location>
</feature>
<protein>
    <submittedName>
        <fullName evidence="3">Uncharacterized protein</fullName>
    </submittedName>
</protein>
<keyword evidence="2" id="KW-0812">Transmembrane</keyword>
<evidence type="ECO:0000256" key="2">
    <source>
        <dbReference type="SAM" id="Phobius"/>
    </source>
</evidence>
<keyword evidence="2" id="KW-1133">Transmembrane helix</keyword>
<gene>
    <name evidence="3" type="ORF">RDB_LOCUS54420</name>
</gene>
<feature type="compositionally biased region" description="Low complexity" evidence="1">
    <location>
        <begin position="34"/>
        <end position="50"/>
    </location>
</feature>
<accession>A0A8H3GHR1</accession>
<organism evidence="3 4">
    <name type="scientific">Rhizoctonia solani</name>
    <dbReference type="NCBI Taxonomy" id="456999"/>
    <lineage>
        <taxon>Eukaryota</taxon>
        <taxon>Fungi</taxon>
        <taxon>Dikarya</taxon>
        <taxon>Basidiomycota</taxon>
        <taxon>Agaricomycotina</taxon>
        <taxon>Agaricomycetes</taxon>
        <taxon>Cantharellales</taxon>
        <taxon>Ceratobasidiaceae</taxon>
        <taxon>Rhizoctonia</taxon>
    </lineage>
</organism>
<comment type="caution">
    <text evidence="3">The sequence shown here is derived from an EMBL/GenBank/DDBJ whole genome shotgun (WGS) entry which is preliminary data.</text>
</comment>
<evidence type="ECO:0000256" key="1">
    <source>
        <dbReference type="SAM" id="MobiDB-lite"/>
    </source>
</evidence>
<keyword evidence="2" id="KW-0472">Membrane</keyword>
<evidence type="ECO:0000313" key="3">
    <source>
        <dbReference type="EMBL" id="CAE6450956.1"/>
    </source>
</evidence>
<reference evidence="3" key="1">
    <citation type="submission" date="2021-01" db="EMBL/GenBank/DDBJ databases">
        <authorList>
            <person name="Kaushik A."/>
        </authorList>
    </citation>
    <scope>NUCLEOTIDE SEQUENCE</scope>
    <source>
        <strain evidence="3">AG4-RS23</strain>
    </source>
</reference>
<dbReference type="AlphaFoldDB" id="A0A8H3GHR1"/>
<dbReference type="Proteomes" id="UP000663861">
    <property type="component" value="Unassembled WGS sequence"/>
</dbReference>
<evidence type="ECO:0000313" key="4">
    <source>
        <dbReference type="Proteomes" id="UP000663861"/>
    </source>
</evidence>
<dbReference type="EMBL" id="CAJMWY010000901">
    <property type="protein sequence ID" value="CAE6450956.1"/>
    <property type="molecule type" value="Genomic_DNA"/>
</dbReference>
<name>A0A8H3GHR1_9AGAM</name>
<feature type="non-terminal residue" evidence="3">
    <location>
        <position position="1"/>
    </location>
</feature>